<dbReference type="SUPFAM" id="SSF46894">
    <property type="entry name" value="C-terminal effector domain of the bipartite response regulators"/>
    <property type="match status" value="1"/>
</dbReference>
<dbReference type="InterPro" id="IPR039420">
    <property type="entry name" value="WalR-like"/>
</dbReference>
<reference evidence="8" key="1">
    <citation type="journal article" date="2014" name="Front. Microbiol.">
        <title>High frequency of phylogenetically diverse reductive dehalogenase-homologous genes in deep subseafloor sedimentary metagenomes.</title>
        <authorList>
            <person name="Kawai M."/>
            <person name="Futagami T."/>
            <person name="Toyoda A."/>
            <person name="Takaki Y."/>
            <person name="Nishi S."/>
            <person name="Hori S."/>
            <person name="Arai W."/>
            <person name="Tsubouchi T."/>
            <person name="Morono Y."/>
            <person name="Uchiyama I."/>
            <person name="Ito T."/>
            <person name="Fujiyama A."/>
            <person name="Inagaki F."/>
            <person name="Takami H."/>
        </authorList>
    </citation>
    <scope>NUCLEOTIDE SEQUENCE</scope>
    <source>
        <strain evidence="8">Expedition CK06-06</strain>
    </source>
</reference>
<dbReference type="InterPro" id="IPR016032">
    <property type="entry name" value="Sig_transdc_resp-reg_C-effctor"/>
</dbReference>
<proteinExistence type="predicted"/>
<dbReference type="PANTHER" id="PTHR48111:SF1">
    <property type="entry name" value="TWO-COMPONENT RESPONSE REGULATOR ORR33"/>
    <property type="match status" value="1"/>
</dbReference>
<dbReference type="GO" id="GO:0005829">
    <property type="term" value="C:cytosol"/>
    <property type="evidence" value="ECO:0007669"/>
    <property type="project" value="TreeGrafter"/>
</dbReference>
<dbReference type="CDD" id="cd00383">
    <property type="entry name" value="trans_reg_C"/>
    <property type="match status" value="1"/>
</dbReference>
<evidence type="ECO:0000256" key="1">
    <source>
        <dbReference type="ARBA" id="ARBA00022553"/>
    </source>
</evidence>
<dbReference type="PROSITE" id="PS51755">
    <property type="entry name" value="OMPR_PHOB"/>
    <property type="match status" value="1"/>
</dbReference>
<dbReference type="SMART" id="SM00862">
    <property type="entry name" value="Trans_reg_C"/>
    <property type="match status" value="1"/>
</dbReference>
<accession>X1H6J6</accession>
<protein>
    <submittedName>
        <fullName evidence="8">Uncharacterized protein</fullName>
    </submittedName>
</protein>
<evidence type="ECO:0000259" key="7">
    <source>
        <dbReference type="PROSITE" id="PS51755"/>
    </source>
</evidence>
<dbReference type="PROSITE" id="PS50110">
    <property type="entry name" value="RESPONSE_REGULATORY"/>
    <property type="match status" value="1"/>
</dbReference>
<evidence type="ECO:0000256" key="2">
    <source>
        <dbReference type="ARBA" id="ARBA00023012"/>
    </source>
</evidence>
<dbReference type="InterPro" id="IPR011006">
    <property type="entry name" value="CheY-like_superfamily"/>
</dbReference>
<evidence type="ECO:0000256" key="5">
    <source>
        <dbReference type="ARBA" id="ARBA00023163"/>
    </source>
</evidence>
<keyword evidence="4" id="KW-0238">DNA-binding</keyword>
<evidence type="ECO:0000313" key="8">
    <source>
        <dbReference type="EMBL" id="GAH49454.1"/>
    </source>
</evidence>
<feature type="domain" description="Response regulatory" evidence="6">
    <location>
        <begin position="2"/>
        <end position="117"/>
    </location>
</feature>
<dbReference type="Gene3D" id="6.10.250.690">
    <property type="match status" value="1"/>
</dbReference>
<dbReference type="SMART" id="SM00448">
    <property type="entry name" value="REC"/>
    <property type="match status" value="1"/>
</dbReference>
<name>X1H6J6_9ZZZZ</name>
<dbReference type="AlphaFoldDB" id="X1H6J6"/>
<dbReference type="InterPro" id="IPR001867">
    <property type="entry name" value="OmpR/PhoB-type_DNA-bd"/>
</dbReference>
<evidence type="ECO:0000256" key="3">
    <source>
        <dbReference type="ARBA" id="ARBA00023015"/>
    </source>
</evidence>
<keyword evidence="2" id="KW-0902">Two-component regulatory system</keyword>
<dbReference type="PANTHER" id="PTHR48111">
    <property type="entry name" value="REGULATOR OF RPOS"/>
    <property type="match status" value="1"/>
</dbReference>
<dbReference type="Pfam" id="PF00072">
    <property type="entry name" value="Response_reg"/>
    <property type="match status" value="1"/>
</dbReference>
<dbReference type="InterPro" id="IPR036388">
    <property type="entry name" value="WH-like_DNA-bd_sf"/>
</dbReference>
<dbReference type="SUPFAM" id="SSF52172">
    <property type="entry name" value="CheY-like"/>
    <property type="match status" value="1"/>
</dbReference>
<keyword evidence="3" id="KW-0805">Transcription regulation</keyword>
<dbReference type="GO" id="GO:0000156">
    <property type="term" value="F:phosphorelay response regulator activity"/>
    <property type="evidence" value="ECO:0007669"/>
    <property type="project" value="TreeGrafter"/>
</dbReference>
<gene>
    <name evidence="8" type="ORF">S03H2_29540</name>
</gene>
<organism evidence="8">
    <name type="scientific">marine sediment metagenome</name>
    <dbReference type="NCBI Taxonomy" id="412755"/>
    <lineage>
        <taxon>unclassified sequences</taxon>
        <taxon>metagenomes</taxon>
        <taxon>ecological metagenomes</taxon>
    </lineage>
</organism>
<dbReference type="InterPro" id="IPR001789">
    <property type="entry name" value="Sig_transdc_resp-reg_receiver"/>
</dbReference>
<comment type="caution">
    <text evidence="8">The sequence shown here is derived from an EMBL/GenBank/DDBJ whole genome shotgun (WGS) entry which is preliminary data.</text>
</comment>
<dbReference type="Gene3D" id="1.10.10.10">
    <property type="entry name" value="Winged helix-like DNA-binding domain superfamily/Winged helix DNA-binding domain"/>
    <property type="match status" value="1"/>
</dbReference>
<evidence type="ECO:0000259" key="6">
    <source>
        <dbReference type="PROSITE" id="PS50110"/>
    </source>
</evidence>
<dbReference type="EMBL" id="BARU01017839">
    <property type="protein sequence ID" value="GAH49454.1"/>
    <property type="molecule type" value="Genomic_DNA"/>
</dbReference>
<evidence type="ECO:0000256" key="4">
    <source>
        <dbReference type="ARBA" id="ARBA00023125"/>
    </source>
</evidence>
<dbReference type="Pfam" id="PF00486">
    <property type="entry name" value="Trans_reg_C"/>
    <property type="match status" value="1"/>
</dbReference>
<sequence>MKALIIEDSADVVEAVSLCLQLRWPEVTPSIATEGTRGIEILKSESFDIVILDINLLDIDGFKVLRQVRSFSNVPIIILTVRGREDDQARGLEMGADDYIVKPFRPRDLIARVNSVLRRSRVVEVTAEQPSIVRGKLILNLTTHKVQLGDEITKLTPNESKVLYVLIHNAEHTISSEKISQEVWGKEYINTDPVRTYIQRLRHKLKDNPPQIILSKRGEGYRFVSPT</sequence>
<feature type="domain" description="OmpR/PhoB-type" evidence="7">
    <location>
        <begin position="129"/>
        <end position="225"/>
    </location>
</feature>
<dbReference type="GO" id="GO:0000976">
    <property type="term" value="F:transcription cis-regulatory region binding"/>
    <property type="evidence" value="ECO:0007669"/>
    <property type="project" value="TreeGrafter"/>
</dbReference>
<dbReference type="GO" id="GO:0032993">
    <property type="term" value="C:protein-DNA complex"/>
    <property type="evidence" value="ECO:0007669"/>
    <property type="project" value="TreeGrafter"/>
</dbReference>
<dbReference type="Gene3D" id="3.40.50.2300">
    <property type="match status" value="1"/>
</dbReference>
<keyword evidence="1" id="KW-0597">Phosphoprotein</keyword>
<keyword evidence="5" id="KW-0804">Transcription</keyword>
<dbReference type="GO" id="GO:0006355">
    <property type="term" value="P:regulation of DNA-templated transcription"/>
    <property type="evidence" value="ECO:0007669"/>
    <property type="project" value="InterPro"/>
</dbReference>